<proteinExistence type="predicted"/>
<sequence>MSQVRGESIFDKDEDLYDMQSFHFPQRRKAAAVMATAGTAKLAPDADLYEVAQKLGIEFFIVCFVDVFGVLRSKMVPAEAIKFIQKEGA</sequence>
<accession>A0A813IDV9</accession>
<feature type="non-terminal residue" evidence="1">
    <location>
        <position position="89"/>
    </location>
</feature>
<gene>
    <name evidence="1" type="ORF">PGLA2088_LOCUS6613</name>
</gene>
<dbReference type="GO" id="GO:0006542">
    <property type="term" value="P:glutamine biosynthetic process"/>
    <property type="evidence" value="ECO:0007669"/>
    <property type="project" value="InterPro"/>
</dbReference>
<reference evidence="1" key="1">
    <citation type="submission" date="2021-02" db="EMBL/GenBank/DDBJ databases">
        <authorList>
            <person name="Dougan E. K."/>
            <person name="Rhodes N."/>
            <person name="Thang M."/>
            <person name="Chan C."/>
        </authorList>
    </citation>
    <scope>NUCLEOTIDE SEQUENCE</scope>
</reference>
<organism evidence="1 2">
    <name type="scientific">Polarella glacialis</name>
    <name type="common">Dinoflagellate</name>
    <dbReference type="NCBI Taxonomy" id="89957"/>
    <lineage>
        <taxon>Eukaryota</taxon>
        <taxon>Sar</taxon>
        <taxon>Alveolata</taxon>
        <taxon>Dinophyceae</taxon>
        <taxon>Suessiales</taxon>
        <taxon>Suessiaceae</taxon>
        <taxon>Polarella</taxon>
    </lineage>
</organism>
<dbReference type="SUPFAM" id="SSF54368">
    <property type="entry name" value="Glutamine synthetase, N-terminal domain"/>
    <property type="match status" value="1"/>
</dbReference>
<protein>
    <recommendedName>
        <fullName evidence="3">Glutamine synthetase</fullName>
    </recommendedName>
</protein>
<dbReference type="EMBL" id="CAJNNW010006646">
    <property type="protein sequence ID" value="CAE8648493.1"/>
    <property type="molecule type" value="Genomic_DNA"/>
</dbReference>
<evidence type="ECO:0000313" key="2">
    <source>
        <dbReference type="Proteomes" id="UP000626109"/>
    </source>
</evidence>
<name>A0A813IDV9_POLGL</name>
<dbReference type="InterPro" id="IPR036651">
    <property type="entry name" value="Gln_synt_N_sf"/>
</dbReference>
<dbReference type="AlphaFoldDB" id="A0A813IDV9"/>
<evidence type="ECO:0008006" key="3">
    <source>
        <dbReference type="Google" id="ProtNLM"/>
    </source>
</evidence>
<evidence type="ECO:0000313" key="1">
    <source>
        <dbReference type="EMBL" id="CAE8648493.1"/>
    </source>
</evidence>
<dbReference type="GO" id="GO:0004356">
    <property type="term" value="F:glutamine synthetase activity"/>
    <property type="evidence" value="ECO:0007669"/>
    <property type="project" value="InterPro"/>
</dbReference>
<comment type="caution">
    <text evidence="1">The sequence shown here is derived from an EMBL/GenBank/DDBJ whole genome shotgun (WGS) entry which is preliminary data.</text>
</comment>
<dbReference type="Proteomes" id="UP000626109">
    <property type="component" value="Unassembled WGS sequence"/>
</dbReference>